<evidence type="ECO:0000256" key="2">
    <source>
        <dbReference type="SAM" id="MobiDB-lite"/>
    </source>
</evidence>
<protein>
    <submittedName>
        <fullName evidence="4">BMP family ABC transporter substrate-binding protein</fullName>
    </submittedName>
</protein>
<feature type="domain" description="ABC transporter substrate-binding protein PnrA-like" evidence="3">
    <location>
        <begin position="87"/>
        <end position="354"/>
    </location>
</feature>
<dbReference type="InterPro" id="IPR003760">
    <property type="entry name" value="PnrA-like"/>
</dbReference>
<dbReference type="PANTHER" id="PTHR43208:SF1">
    <property type="entry name" value="ABC TRANSPORTER SUBSTRATE-BINDING PROTEIN"/>
    <property type="match status" value="1"/>
</dbReference>
<keyword evidence="1" id="KW-0732">Signal</keyword>
<name>A0ABZ2M610_9BACT</name>
<evidence type="ECO:0000259" key="3">
    <source>
        <dbReference type="Pfam" id="PF02608"/>
    </source>
</evidence>
<dbReference type="RefSeq" id="WP_394826821.1">
    <property type="nucleotide sequence ID" value="NZ_CP089984.1"/>
</dbReference>
<feature type="region of interest" description="Disordered" evidence="2">
    <location>
        <begin position="434"/>
        <end position="478"/>
    </location>
</feature>
<sequence>MRSSWHPVRVILIFILGTVLFSSEGCSFVVEKDVKGKGIAASCTTNSDCHAGVCVGELCTSKCGNDADCPTGTKCQRDGFCAQPLRAGFLYIGVLADQGWSYMHDQGRRAAEEALPWLTTEFAPNVITDADVTRHATAMIEKGANVIIQSSQGGTAPMAALAEKYKKDGVTFLQLYNRTVTNPNLGSYWVKIQQSWYLAGYIAAKKAKKHRIAWIGGYVSPQGIVRANGFVRGARRADPNVQVEVRWVGFWFDPGNPVSGKYRETLLAEQVIEAGAEVVMSNTDNERVYDAVEAARVAGKEVWSIETNNPASCAKYPRSCLGVAWLNWAPIYIQQLSAIHKHKWKPEYIHRGISVDPSQSPVGFQLSTEPGMNDTDTRLELENLQAAIANDNDLPLRGPYATTGNRSAVADGEVISDDELLKMCWFPEGMVEKVNPDDPKSGDRPALVPHGERTFLKRENMTKGNESLADPPDCAKNQ</sequence>
<dbReference type="InterPro" id="IPR052910">
    <property type="entry name" value="ABC-Purine-Binding"/>
</dbReference>
<accession>A0ABZ2M610</accession>
<dbReference type="PANTHER" id="PTHR43208">
    <property type="entry name" value="ABC TRANSPORTER SUBSTRATE-BINDING PROTEIN"/>
    <property type="match status" value="1"/>
</dbReference>
<proteinExistence type="predicted"/>
<dbReference type="EMBL" id="CP089984">
    <property type="protein sequence ID" value="WXB17190.1"/>
    <property type="molecule type" value="Genomic_DNA"/>
</dbReference>
<feature type="compositionally biased region" description="Basic and acidic residues" evidence="2">
    <location>
        <begin position="434"/>
        <end position="443"/>
    </location>
</feature>
<dbReference type="Gene3D" id="3.40.50.2300">
    <property type="match status" value="2"/>
</dbReference>
<evidence type="ECO:0000313" key="4">
    <source>
        <dbReference type="EMBL" id="WXB17190.1"/>
    </source>
</evidence>
<dbReference type="SUPFAM" id="SSF53822">
    <property type="entry name" value="Periplasmic binding protein-like I"/>
    <property type="match status" value="1"/>
</dbReference>
<reference evidence="4 5" key="1">
    <citation type="submission" date="2021-12" db="EMBL/GenBank/DDBJ databases">
        <title>Discovery of the Pendulisporaceae a myxobacterial family with distinct sporulation behavior and unique specialized metabolism.</title>
        <authorList>
            <person name="Garcia R."/>
            <person name="Popoff A."/>
            <person name="Bader C.D."/>
            <person name="Loehr J."/>
            <person name="Walesch S."/>
            <person name="Walt C."/>
            <person name="Boldt J."/>
            <person name="Bunk B."/>
            <person name="Haeckl F.J.F.P.J."/>
            <person name="Gunesch A.P."/>
            <person name="Birkelbach J."/>
            <person name="Nuebel U."/>
            <person name="Pietschmann T."/>
            <person name="Bach T."/>
            <person name="Mueller R."/>
        </authorList>
    </citation>
    <scope>NUCLEOTIDE SEQUENCE [LARGE SCALE GENOMIC DNA]</scope>
    <source>
        <strain evidence="4 5">MSr11954</strain>
    </source>
</reference>
<gene>
    <name evidence="4" type="ORF">LZC94_07900</name>
</gene>
<evidence type="ECO:0000313" key="5">
    <source>
        <dbReference type="Proteomes" id="UP001370348"/>
    </source>
</evidence>
<keyword evidence="5" id="KW-1185">Reference proteome</keyword>
<dbReference type="InterPro" id="IPR028082">
    <property type="entry name" value="Peripla_BP_I"/>
</dbReference>
<dbReference type="Pfam" id="PF02608">
    <property type="entry name" value="Bmp"/>
    <property type="match status" value="1"/>
</dbReference>
<feature type="compositionally biased region" description="Basic and acidic residues" evidence="2">
    <location>
        <begin position="450"/>
        <end position="461"/>
    </location>
</feature>
<evidence type="ECO:0000256" key="1">
    <source>
        <dbReference type="ARBA" id="ARBA00022729"/>
    </source>
</evidence>
<organism evidence="4 5">
    <name type="scientific">Pendulispora albinea</name>
    <dbReference type="NCBI Taxonomy" id="2741071"/>
    <lineage>
        <taxon>Bacteria</taxon>
        <taxon>Pseudomonadati</taxon>
        <taxon>Myxococcota</taxon>
        <taxon>Myxococcia</taxon>
        <taxon>Myxococcales</taxon>
        <taxon>Sorangiineae</taxon>
        <taxon>Pendulisporaceae</taxon>
        <taxon>Pendulispora</taxon>
    </lineage>
</organism>
<dbReference type="Proteomes" id="UP001370348">
    <property type="component" value="Chromosome"/>
</dbReference>